<dbReference type="CDD" id="cd16922">
    <property type="entry name" value="HATPase_EvgS-ArcB-TorS-like"/>
    <property type="match status" value="1"/>
</dbReference>
<dbReference type="InterPro" id="IPR004358">
    <property type="entry name" value="Sig_transdc_His_kin-like_C"/>
</dbReference>
<feature type="modified residue" description="4-aspartylphosphate" evidence="5">
    <location>
        <position position="665"/>
    </location>
</feature>
<dbReference type="CDD" id="cd00082">
    <property type="entry name" value="HisKA"/>
    <property type="match status" value="1"/>
</dbReference>
<evidence type="ECO:0000256" key="7">
    <source>
        <dbReference type="SAM" id="Phobius"/>
    </source>
</evidence>
<dbReference type="Pfam" id="PF02518">
    <property type="entry name" value="HATPase_c"/>
    <property type="match status" value="1"/>
</dbReference>
<dbReference type="RefSeq" id="WP_091411829.1">
    <property type="nucleotide sequence ID" value="NZ_FOAB01000008.1"/>
</dbReference>
<dbReference type="OrthoDB" id="4457677at2"/>
<reference evidence="10 11" key="1">
    <citation type="submission" date="2016-10" db="EMBL/GenBank/DDBJ databases">
        <authorList>
            <person name="de Groot N.N."/>
        </authorList>
    </citation>
    <scope>NUCLEOTIDE SEQUENCE [LARGE SCALE GENOMIC DNA]</scope>
    <source>
        <strain evidence="10 11">DSM 25232</strain>
    </source>
</reference>
<dbReference type="InterPro" id="IPR019734">
    <property type="entry name" value="TPR_rpt"/>
</dbReference>
<proteinExistence type="predicted"/>
<dbReference type="SUPFAM" id="SSF47384">
    <property type="entry name" value="Homodimeric domain of signal transducing histidine kinase"/>
    <property type="match status" value="1"/>
</dbReference>
<dbReference type="Proteomes" id="UP000198521">
    <property type="component" value="Unassembled WGS sequence"/>
</dbReference>
<dbReference type="FunFam" id="3.30.565.10:FF:000010">
    <property type="entry name" value="Sensor histidine kinase RcsC"/>
    <property type="match status" value="1"/>
</dbReference>
<dbReference type="GO" id="GO:0000155">
    <property type="term" value="F:phosphorelay sensor kinase activity"/>
    <property type="evidence" value="ECO:0007669"/>
    <property type="project" value="InterPro"/>
</dbReference>
<evidence type="ECO:0000256" key="3">
    <source>
        <dbReference type="ARBA" id="ARBA00022553"/>
    </source>
</evidence>
<sequence length="731" mass="84359">MKRNTVYIFILFFSLASFSQEKKSFEKIDTLEVLLRTSEKLRVANDMYSSLEYAFKAVNYAQNLENYHYLSHGYLLMGTVQYEIIDYENATKNFLKSLEYTEKTKDKILLPYILHSLGNIYYDDNNDYENALKYYKRAVELGKENPHIQQYQIPLHNLIWTYMDLDRFDEASTYLREADSIDRTIPDSVQIDRSSLYLLRARNYAHNNNIEKAEKNFEKSFDYLKDETYWPKGKSYFYQYRSEMYENIGDYTKAINDLKMLNENDRKVFENARAKTDKTTKIRFKVDQYEQKLAIAKREKALLLDIDKNNKMIISISSMALLLLAGVVFFYYRGYQSKKKISEILEVKNAELSEAKSQAEQLSKIKSQFISTISHELRTPLYGVVGISSILLENDAKSQKDKKLLNSLKFSADYLLDLVNKVLKVSKIDSEEKELIKTPTDLFSLSQNIIQSFEYQSHKKNNVLILDHNHSIPKLLYVDALRISEVLINLIGNAIKFTEKGKIWLRIKLLSTNTKTALIRFEIEDTGTGIPESQKEFIFEEFSQVGSVYDNKQGTGLGLSIVKNLVQVMGSQIHFESKKDIGSIFYFDLELDVAESLNDLSSDTENKENATNISAKILVAEDNKINQLVTKNLLKNIGCTCTMVENGIDAVQTLRKESFDLILMDINMPVMDGVQATLEIRVFDTTTPIIALTASELSEVSDECKKAGMNDLINKPLNKEDLRNCIIKHYK</sequence>
<dbReference type="PROSITE" id="PS50110">
    <property type="entry name" value="RESPONSE_REGULATORY"/>
    <property type="match status" value="1"/>
</dbReference>
<dbReference type="InterPro" id="IPR011006">
    <property type="entry name" value="CheY-like_superfamily"/>
</dbReference>
<dbReference type="InterPro" id="IPR036890">
    <property type="entry name" value="HATPase_C_sf"/>
</dbReference>
<dbReference type="Pfam" id="PF00512">
    <property type="entry name" value="HisKA"/>
    <property type="match status" value="1"/>
</dbReference>
<dbReference type="Gene3D" id="3.30.565.10">
    <property type="entry name" value="Histidine kinase-like ATPase, C-terminal domain"/>
    <property type="match status" value="1"/>
</dbReference>
<dbReference type="SMART" id="SM00448">
    <property type="entry name" value="REC"/>
    <property type="match status" value="1"/>
</dbReference>
<dbReference type="InterPro" id="IPR003594">
    <property type="entry name" value="HATPase_dom"/>
</dbReference>
<dbReference type="EMBL" id="FOAB01000008">
    <property type="protein sequence ID" value="SEM07736.1"/>
    <property type="molecule type" value="Genomic_DNA"/>
</dbReference>
<comment type="catalytic activity">
    <reaction evidence="1">
        <text>ATP + protein L-histidine = ADP + protein N-phospho-L-histidine.</text>
        <dbReference type="EC" id="2.7.13.3"/>
    </reaction>
</comment>
<protein>
    <recommendedName>
        <fullName evidence="2">histidine kinase</fullName>
        <ecNumber evidence="2">2.7.13.3</ecNumber>
    </recommendedName>
</protein>
<dbReference type="Gene3D" id="3.40.50.2300">
    <property type="match status" value="1"/>
</dbReference>
<organism evidence="10 11">
    <name type="scientific">Aquimarina amphilecti</name>
    <dbReference type="NCBI Taxonomy" id="1038014"/>
    <lineage>
        <taxon>Bacteria</taxon>
        <taxon>Pseudomonadati</taxon>
        <taxon>Bacteroidota</taxon>
        <taxon>Flavobacteriia</taxon>
        <taxon>Flavobacteriales</taxon>
        <taxon>Flavobacteriaceae</taxon>
        <taxon>Aquimarina</taxon>
    </lineage>
</organism>
<dbReference type="PRINTS" id="PR00344">
    <property type="entry name" value="BCTRLSENSOR"/>
</dbReference>
<dbReference type="PROSITE" id="PS50109">
    <property type="entry name" value="HIS_KIN"/>
    <property type="match status" value="1"/>
</dbReference>
<keyword evidence="11" id="KW-1185">Reference proteome</keyword>
<keyword evidence="10" id="KW-0418">Kinase</keyword>
<dbReference type="Pfam" id="PF13181">
    <property type="entry name" value="TPR_8"/>
    <property type="match status" value="1"/>
</dbReference>
<dbReference type="Gene3D" id="1.10.287.130">
    <property type="match status" value="1"/>
</dbReference>
<keyword evidence="3 5" id="KW-0597">Phosphoprotein</keyword>
<dbReference type="InterPro" id="IPR036097">
    <property type="entry name" value="HisK_dim/P_sf"/>
</dbReference>
<keyword evidence="10" id="KW-0808">Transferase</keyword>
<accession>A0A1H7VER5</accession>
<evidence type="ECO:0000256" key="4">
    <source>
        <dbReference type="ARBA" id="ARBA00023012"/>
    </source>
</evidence>
<dbReference type="InterPro" id="IPR001789">
    <property type="entry name" value="Sig_transdc_resp-reg_receiver"/>
</dbReference>
<dbReference type="SMART" id="SM00388">
    <property type="entry name" value="HisKA"/>
    <property type="match status" value="1"/>
</dbReference>
<dbReference type="Gene3D" id="1.25.40.10">
    <property type="entry name" value="Tetratricopeptide repeat domain"/>
    <property type="match status" value="1"/>
</dbReference>
<keyword evidence="4" id="KW-0902">Two-component regulatory system</keyword>
<evidence type="ECO:0000256" key="2">
    <source>
        <dbReference type="ARBA" id="ARBA00012438"/>
    </source>
</evidence>
<dbReference type="InterPro" id="IPR011990">
    <property type="entry name" value="TPR-like_helical_dom_sf"/>
</dbReference>
<feature type="domain" description="Response regulatory" evidence="9">
    <location>
        <begin position="616"/>
        <end position="730"/>
    </location>
</feature>
<evidence type="ECO:0000313" key="10">
    <source>
        <dbReference type="EMBL" id="SEM07736.1"/>
    </source>
</evidence>
<dbReference type="SMART" id="SM00387">
    <property type="entry name" value="HATPase_c"/>
    <property type="match status" value="1"/>
</dbReference>
<dbReference type="SUPFAM" id="SSF52172">
    <property type="entry name" value="CheY-like"/>
    <property type="match status" value="1"/>
</dbReference>
<dbReference type="InterPro" id="IPR005467">
    <property type="entry name" value="His_kinase_dom"/>
</dbReference>
<dbReference type="InterPro" id="IPR003661">
    <property type="entry name" value="HisK_dim/P_dom"/>
</dbReference>
<dbReference type="SUPFAM" id="SSF55874">
    <property type="entry name" value="ATPase domain of HSP90 chaperone/DNA topoisomerase II/histidine kinase"/>
    <property type="match status" value="1"/>
</dbReference>
<name>A0A1H7VER5_AQUAM</name>
<evidence type="ECO:0000313" key="11">
    <source>
        <dbReference type="Proteomes" id="UP000198521"/>
    </source>
</evidence>
<dbReference type="CDD" id="cd17546">
    <property type="entry name" value="REC_hyHK_CKI1_RcsC-like"/>
    <property type="match status" value="1"/>
</dbReference>
<dbReference type="EC" id="2.7.13.3" evidence="2"/>
<dbReference type="SUPFAM" id="SSF48452">
    <property type="entry name" value="TPR-like"/>
    <property type="match status" value="1"/>
</dbReference>
<dbReference type="Pfam" id="PF00072">
    <property type="entry name" value="Response_reg"/>
    <property type="match status" value="1"/>
</dbReference>
<dbReference type="SMART" id="SM00028">
    <property type="entry name" value="TPR"/>
    <property type="match status" value="5"/>
</dbReference>
<feature type="domain" description="Histidine kinase" evidence="8">
    <location>
        <begin position="372"/>
        <end position="593"/>
    </location>
</feature>
<keyword evidence="7" id="KW-1133">Transmembrane helix</keyword>
<dbReference type="PANTHER" id="PTHR45339:SF1">
    <property type="entry name" value="HYBRID SIGNAL TRANSDUCTION HISTIDINE KINASE J"/>
    <property type="match status" value="1"/>
</dbReference>
<feature type="coiled-coil region" evidence="6">
    <location>
        <begin position="338"/>
        <end position="365"/>
    </location>
</feature>
<evidence type="ECO:0000256" key="6">
    <source>
        <dbReference type="SAM" id="Coils"/>
    </source>
</evidence>
<keyword evidence="6" id="KW-0175">Coiled coil</keyword>
<evidence type="ECO:0000256" key="1">
    <source>
        <dbReference type="ARBA" id="ARBA00000085"/>
    </source>
</evidence>
<feature type="transmembrane region" description="Helical" evidence="7">
    <location>
        <begin position="312"/>
        <end position="332"/>
    </location>
</feature>
<evidence type="ECO:0000259" key="8">
    <source>
        <dbReference type="PROSITE" id="PS50109"/>
    </source>
</evidence>
<dbReference type="AlphaFoldDB" id="A0A1H7VER5"/>
<evidence type="ECO:0000256" key="5">
    <source>
        <dbReference type="PROSITE-ProRule" id="PRU00169"/>
    </source>
</evidence>
<evidence type="ECO:0000259" key="9">
    <source>
        <dbReference type="PROSITE" id="PS50110"/>
    </source>
</evidence>
<gene>
    <name evidence="10" type="ORF">SAMN04487910_4072</name>
</gene>
<dbReference type="Pfam" id="PF13176">
    <property type="entry name" value="TPR_7"/>
    <property type="match status" value="1"/>
</dbReference>
<keyword evidence="7" id="KW-0812">Transmembrane</keyword>
<dbReference type="STRING" id="1038014.SAMN04487910_4072"/>
<keyword evidence="7" id="KW-0472">Membrane</keyword>
<dbReference type="PANTHER" id="PTHR45339">
    <property type="entry name" value="HYBRID SIGNAL TRANSDUCTION HISTIDINE KINASE J"/>
    <property type="match status" value="1"/>
</dbReference>